<evidence type="ECO:0000313" key="3">
    <source>
        <dbReference type="Proteomes" id="UP000828390"/>
    </source>
</evidence>
<proteinExistence type="predicted"/>
<organism evidence="2 3">
    <name type="scientific">Dreissena polymorpha</name>
    <name type="common">Zebra mussel</name>
    <name type="synonym">Mytilus polymorpha</name>
    <dbReference type="NCBI Taxonomy" id="45954"/>
    <lineage>
        <taxon>Eukaryota</taxon>
        <taxon>Metazoa</taxon>
        <taxon>Spiralia</taxon>
        <taxon>Lophotrochozoa</taxon>
        <taxon>Mollusca</taxon>
        <taxon>Bivalvia</taxon>
        <taxon>Autobranchia</taxon>
        <taxon>Heteroconchia</taxon>
        <taxon>Euheterodonta</taxon>
        <taxon>Imparidentia</taxon>
        <taxon>Neoheterodontei</taxon>
        <taxon>Myida</taxon>
        <taxon>Dreissenoidea</taxon>
        <taxon>Dreissenidae</taxon>
        <taxon>Dreissena</taxon>
    </lineage>
</organism>
<sequence>MWTDRERQHDSTHRNLTVLLWATAVMGSDLVIYDINSQANCTHVDSRSPRRDCRWAEGLGMADQIIEGGKIIAYKIKWFNGIWSNWFVSGINDLDIKFNLGPSGRCPAMKANTMRRFWSYFYDHNHQYIICKPK</sequence>
<evidence type="ECO:0000313" key="2">
    <source>
        <dbReference type="EMBL" id="KAH3751751.1"/>
    </source>
</evidence>
<comment type="caution">
    <text evidence="2">The sequence shown here is derived from an EMBL/GenBank/DDBJ whole genome shotgun (WGS) entry which is preliminary data.</text>
</comment>
<reference evidence="2" key="2">
    <citation type="submission" date="2020-11" db="EMBL/GenBank/DDBJ databases">
        <authorList>
            <person name="McCartney M.A."/>
            <person name="Auch B."/>
            <person name="Kono T."/>
            <person name="Mallez S."/>
            <person name="Becker A."/>
            <person name="Gohl D.M."/>
            <person name="Silverstein K.A.T."/>
            <person name="Koren S."/>
            <person name="Bechman K.B."/>
            <person name="Herman A."/>
            <person name="Abrahante J.E."/>
            <person name="Garbe J."/>
        </authorList>
    </citation>
    <scope>NUCLEOTIDE SEQUENCE</scope>
    <source>
        <strain evidence="2">Duluth1</strain>
        <tissue evidence="2">Whole animal</tissue>
    </source>
</reference>
<keyword evidence="1" id="KW-0732">Signal</keyword>
<feature type="signal peptide" evidence="1">
    <location>
        <begin position="1"/>
        <end position="27"/>
    </location>
</feature>
<reference evidence="2" key="1">
    <citation type="journal article" date="2019" name="bioRxiv">
        <title>The Genome of the Zebra Mussel, Dreissena polymorpha: A Resource for Invasive Species Research.</title>
        <authorList>
            <person name="McCartney M.A."/>
            <person name="Auch B."/>
            <person name="Kono T."/>
            <person name="Mallez S."/>
            <person name="Zhang Y."/>
            <person name="Obille A."/>
            <person name="Becker A."/>
            <person name="Abrahante J.E."/>
            <person name="Garbe J."/>
            <person name="Badalamenti J.P."/>
            <person name="Herman A."/>
            <person name="Mangelson H."/>
            <person name="Liachko I."/>
            <person name="Sullivan S."/>
            <person name="Sone E.D."/>
            <person name="Koren S."/>
            <person name="Silverstein K.A.T."/>
            <person name="Beckman K.B."/>
            <person name="Gohl D.M."/>
        </authorList>
    </citation>
    <scope>NUCLEOTIDE SEQUENCE</scope>
    <source>
        <strain evidence="2">Duluth1</strain>
        <tissue evidence="2">Whole animal</tissue>
    </source>
</reference>
<accession>A0A9D4I6F4</accession>
<dbReference type="Proteomes" id="UP000828390">
    <property type="component" value="Unassembled WGS sequence"/>
</dbReference>
<keyword evidence="3" id="KW-1185">Reference proteome</keyword>
<dbReference type="AlphaFoldDB" id="A0A9D4I6F4"/>
<evidence type="ECO:0000256" key="1">
    <source>
        <dbReference type="SAM" id="SignalP"/>
    </source>
</evidence>
<feature type="chain" id="PRO_5038912401" evidence="1">
    <location>
        <begin position="28"/>
        <end position="134"/>
    </location>
</feature>
<name>A0A9D4I6F4_DREPO</name>
<gene>
    <name evidence="2" type="ORF">DPMN_186320</name>
</gene>
<protein>
    <submittedName>
        <fullName evidence="2">Uncharacterized protein</fullName>
    </submittedName>
</protein>
<dbReference type="EMBL" id="JAIWYP010000010">
    <property type="protein sequence ID" value="KAH3751751.1"/>
    <property type="molecule type" value="Genomic_DNA"/>
</dbReference>